<organism evidence="3 4">
    <name type="scientific">Chitinivorax tropicus</name>
    <dbReference type="NCBI Taxonomy" id="714531"/>
    <lineage>
        <taxon>Bacteria</taxon>
        <taxon>Pseudomonadati</taxon>
        <taxon>Pseudomonadota</taxon>
        <taxon>Betaproteobacteria</taxon>
        <taxon>Chitinivorax</taxon>
    </lineage>
</organism>
<dbReference type="EMBL" id="JACHHY010000004">
    <property type="protein sequence ID" value="MBB5017724.1"/>
    <property type="molecule type" value="Genomic_DNA"/>
</dbReference>
<accession>A0A840MEN5</accession>
<evidence type="ECO:0000313" key="3">
    <source>
        <dbReference type="EMBL" id="MBB5017724.1"/>
    </source>
</evidence>
<sequence length="470" mass="50312">MAKQTKWALLAVSAVILCWLAAFAIWQGAARTIGTGELVLFGLVVPFAAGLVVWLIGKKLNAVDTPAASPSEPPAPAPVIRQPAQPTSARTHILDGALLCRGGQHVDELRAYLAEHLMPELDPELINDEGFPIRSYRIAELSVDAPDEAVSSQQQRMQALLNTVLASLQDSMAELFTQGANTPAHSQANAHNAAQMHPGWHGGQTTSEPSVTPSADTSPVHIAFRLYLDHANYFLADELTASLRKWLRQWPQGDSYPVECIECGHAGSLPSDLNHITQRLHASPATQAVIALACHSDIDQQIISQWQQKGWLATTPNGKVPGEVAAGLILSNQSPLPDKGTLDTILTVPRTKPANAGGRIQSKELTQLLQQTAPEAANAFQAAQHLLVDAETISPAAAELGQWWLESFPDCDDAQLLRLGSCWGQCGPAGQLALLVAAMELATSDNASQLVVMAADPIYRSMCQIRPANA</sequence>
<feature type="compositionally biased region" description="Polar residues" evidence="1">
    <location>
        <begin position="203"/>
        <end position="214"/>
    </location>
</feature>
<feature type="compositionally biased region" description="Low complexity" evidence="1">
    <location>
        <begin position="184"/>
        <end position="195"/>
    </location>
</feature>
<dbReference type="Proteomes" id="UP000575898">
    <property type="component" value="Unassembled WGS sequence"/>
</dbReference>
<protein>
    <recommendedName>
        <fullName evidence="5">Transmembrane protein</fullName>
    </recommendedName>
</protein>
<keyword evidence="4" id="KW-1185">Reference proteome</keyword>
<evidence type="ECO:0000256" key="2">
    <source>
        <dbReference type="SAM" id="Phobius"/>
    </source>
</evidence>
<dbReference type="RefSeq" id="WP_184035943.1">
    <property type="nucleotide sequence ID" value="NZ_JACHHY010000004.1"/>
</dbReference>
<feature type="region of interest" description="Disordered" evidence="1">
    <location>
        <begin position="182"/>
        <end position="214"/>
    </location>
</feature>
<keyword evidence="2" id="KW-0472">Membrane</keyword>
<keyword evidence="2" id="KW-0812">Transmembrane</keyword>
<dbReference type="AlphaFoldDB" id="A0A840MEN5"/>
<proteinExistence type="predicted"/>
<evidence type="ECO:0000313" key="4">
    <source>
        <dbReference type="Proteomes" id="UP000575898"/>
    </source>
</evidence>
<reference evidence="3 4" key="1">
    <citation type="submission" date="2020-08" db="EMBL/GenBank/DDBJ databases">
        <title>Genomic Encyclopedia of Type Strains, Phase IV (KMG-IV): sequencing the most valuable type-strain genomes for metagenomic binning, comparative biology and taxonomic classification.</title>
        <authorList>
            <person name="Goeker M."/>
        </authorList>
    </citation>
    <scope>NUCLEOTIDE SEQUENCE [LARGE SCALE GENOMIC DNA]</scope>
    <source>
        <strain evidence="3 4">DSM 27165</strain>
    </source>
</reference>
<evidence type="ECO:0008006" key="5">
    <source>
        <dbReference type="Google" id="ProtNLM"/>
    </source>
</evidence>
<gene>
    <name evidence="3" type="ORF">HNQ59_000993</name>
</gene>
<feature type="transmembrane region" description="Helical" evidence="2">
    <location>
        <begin position="7"/>
        <end position="26"/>
    </location>
</feature>
<evidence type="ECO:0000256" key="1">
    <source>
        <dbReference type="SAM" id="MobiDB-lite"/>
    </source>
</evidence>
<comment type="caution">
    <text evidence="3">The sequence shown here is derived from an EMBL/GenBank/DDBJ whole genome shotgun (WGS) entry which is preliminary data.</text>
</comment>
<feature type="region of interest" description="Disordered" evidence="1">
    <location>
        <begin position="65"/>
        <end position="84"/>
    </location>
</feature>
<keyword evidence="2" id="KW-1133">Transmembrane helix</keyword>
<feature type="transmembrane region" description="Helical" evidence="2">
    <location>
        <begin position="38"/>
        <end position="56"/>
    </location>
</feature>
<name>A0A840MEN5_9PROT</name>